<protein>
    <submittedName>
        <fullName evidence="1">Uncharacterized protein</fullName>
    </submittedName>
</protein>
<reference evidence="1 2" key="1">
    <citation type="journal article" date="2024" name="G3 (Bethesda)">
        <title>Genome assembly of Hibiscus sabdariffa L. provides insights into metabolisms of medicinal natural products.</title>
        <authorList>
            <person name="Kim T."/>
        </authorList>
    </citation>
    <scope>NUCLEOTIDE SEQUENCE [LARGE SCALE GENOMIC DNA]</scope>
    <source>
        <strain evidence="1">TK-2024</strain>
        <tissue evidence="1">Old leaves</tissue>
    </source>
</reference>
<gene>
    <name evidence="1" type="ORF">V6N11_067089</name>
</gene>
<evidence type="ECO:0000313" key="2">
    <source>
        <dbReference type="Proteomes" id="UP001396334"/>
    </source>
</evidence>
<keyword evidence="2" id="KW-1185">Reference proteome</keyword>
<proteinExistence type="predicted"/>
<name>A0ABR2SPW5_9ROSI</name>
<accession>A0ABR2SPW5</accession>
<dbReference type="Proteomes" id="UP001396334">
    <property type="component" value="Unassembled WGS sequence"/>
</dbReference>
<sequence length="90" mass="10254">MFVQVKNQLQVPSEKSMVLDDQTHWNTTYQMLAAATEWKCLLFAGVYGIHEVFLEYVRLGLPLAPNYAEEGNAGNGKVDEFQFQNDLLID</sequence>
<dbReference type="EMBL" id="JBBPBN010000012">
    <property type="protein sequence ID" value="KAK9027251.1"/>
    <property type="molecule type" value="Genomic_DNA"/>
</dbReference>
<organism evidence="1 2">
    <name type="scientific">Hibiscus sabdariffa</name>
    <name type="common">roselle</name>
    <dbReference type="NCBI Taxonomy" id="183260"/>
    <lineage>
        <taxon>Eukaryota</taxon>
        <taxon>Viridiplantae</taxon>
        <taxon>Streptophyta</taxon>
        <taxon>Embryophyta</taxon>
        <taxon>Tracheophyta</taxon>
        <taxon>Spermatophyta</taxon>
        <taxon>Magnoliopsida</taxon>
        <taxon>eudicotyledons</taxon>
        <taxon>Gunneridae</taxon>
        <taxon>Pentapetalae</taxon>
        <taxon>rosids</taxon>
        <taxon>malvids</taxon>
        <taxon>Malvales</taxon>
        <taxon>Malvaceae</taxon>
        <taxon>Malvoideae</taxon>
        <taxon>Hibiscus</taxon>
    </lineage>
</organism>
<evidence type="ECO:0000313" key="1">
    <source>
        <dbReference type="EMBL" id="KAK9027251.1"/>
    </source>
</evidence>
<comment type="caution">
    <text evidence="1">The sequence shown here is derived from an EMBL/GenBank/DDBJ whole genome shotgun (WGS) entry which is preliminary data.</text>
</comment>